<dbReference type="InterPro" id="IPR014284">
    <property type="entry name" value="RNA_pol_sigma-70_dom"/>
</dbReference>
<evidence type="ECO:0000256" key="1">
    <source>
        <dbReference type="ARBA" id="ARBA00010641"/>
    </source>
</evidence>
<evidence type="ECO:0000256" key="2">
    <source>
        <dbReference type="ARBA" id="ARBA00023015"/>
    </source>
</evidence>
<keyword evidence="2" id="KW-0805">Transcription regulation</keyword>
<keyword evidence="7" id="KW-1185">Reference proteome</keyword>
<dbReference type="InterPro" id="IPR039425">
    <property type="entry name" value="RNA_pol_sigma-70-like"/>
</dbReference>
<dbReference type="EMBL" id="CP036316">
    <property type="protein sequence ID" value="QDT64676.1"/>
    <property type="molecule type" value="Genomic_DNA"/>
</dbReference>
<comment type="similarity">
    <text evidence="1">Belongs to the sigma-70 factor family. ECF subfamily.</text>
</comment>
<name>A0A517T8I4_9PLAN</name>
<dbReference type="NCBIfam" id="TIGR02937">
    <property type="entry name" value="sigma70-ECF"/>
    <property type="match status" value="1"/>
</dbReference>
<evidence type="ECO:0000256" key="3">
    <source>
        <dbReference type="ARBA" id="ARBA00023082"/>
    </source>
</evidence>
<keyword evidence="4" id="KW-0804">Transcription</keyword>
<evidence type="ECO:0000259" key="5">
    <source>
        <dbReference type="Pfam" id="PF04542"/>
    </source>
</evidence>
<dbReference type="InterPro" id="IPR036388">
    <property type="entry name" value="WH-like_DNA-bd_sf"/>
</dbReference>
<protein>
    <submittedName>
        <fullName evidence="6">ECF RNA polymerase sigma factor SigH</fullName>
    </submittedName>
</protein>
<dbReference type="KEGG" id="chya:V22_19170"/>
<dbReference type="Gene3D" id="1.10.10.10">
    <property type="entry name" value="Winged helix-like DNA-binding domain superfamily/Winged helix DNA-binding domain"/>
    <property type="match status" value="1"/>
</dbReference>
<evidence type="ECO:0000313" key="6">
    <source>
        <dbReference type="EMBL" id="QDT64676.1"/>
    </source>
</evidence>
<reference evidence="6 7" key="1">
    <citation type="submission" date="2019-02" db="EMBL/GenBank/DDBJ databases">
        <title>Deep-cultivation of Planctomycetes and their phenomic and genomic characterization uncovers novel biology.</title>
        <authorList>
            <person name="Wiegand S."/>
            <person name="Jogler M."/>
            <person name="Boedeker C."/>
            <person name="Pinto D."/>
            <person name="Vollmers J."/>
            <person name="Rivas-Marin E."/>
            <person name="Kohn T."/>
            <person name="Peeters S.H."/>
            <person name="Heuer A."/>
            <person name="Rast P."/>
            <person name="Oberbeckmann S."/>
            <person name="Bunk B."/>
            <person name="Jeske O."/>
            <person name="Meyerdierks A."/>
            <person name="Storesund J.E."/>
            <person name="Kallscheuer N."/>
            <person name="Luecker S."/>
            <person name="Lage O.M."/>
            <person name="Pohl T."/>
            <person name="Merkel B.J."/>
            <person name="Hornburger P."/>
            <person name="Mueller R.-W."/>
            <person name="Bruemmer F."/>
            <person name="Labrenz M."/>
            <person name="Spormann A.M."/>
            <person name="Op den Camp H."/>
            <person name="Overmann J."/>
            <person name="Amann R."/>
            <person name="Jetten M.S.M."/>
            <person name="Mascher T."/>
            <person name="Medema M.H."/>
            <person name="Devos D.P."/>
            <person name="Kaster A.-K."/>
            <person name="Ovreas L."/>
            <person name="Rohde M."/>
            <person name="Galperin M.Y."/>
            <person name="Jogler C."/>
        </authorList>
    </citation>
    <scope>NUCLEOTIDE SEQUENCE [LARGE SCALE GENOMIC DNA]</scope>
    <source>
        <strain evidence="6 7">V22</strain>
    </source>
</reference>
<keyword evidence="3" id="KW-0731">Sigma factor</keyword>
<dbReference type="AlphaFoldDB" id="A0A517T8I4"/>
<dbReference type="Proteomes" id="UP000319976">
    <property type="component" value="Chromosome"/>
</dbReference>
<dbReference type="SUPFAM" id="SSF88659">
    <property type="entry name" value="Sigma3 and sigma4 domains of RNA polymerase sigma factors"/>
    <property type="match status" value="1"/>
</dbReference>
<dbReference type="InterPro" id="IPR013325">
    <property type="entry name" value="RNA_pol_sigma_r2"/>
</dbReference>
<evidence type="ECO:0000313" key="7">
    <source>
        <dbReference type="Proteomes" id="UP000319976"/>
    </source>
</evidence>
<proteinExistence type="inferred from homology"/>
<feature type="domain" description="RNA polymerase sigma-70 region 2" evidence="5">
    <location>
        <begin position="34"/>
        <end position="99"/>
    </location>
</feature>
<dbReference type="GO" id="GO:0006352">
    <property type="term" value="P:DNA-templated transcription initiation"/>
    <property type="evidence" value="ECO:0007669"/>
    <property type="project" value="InterPro"/>
</dbReference>
<dbReference type="InterPro" id="IPR007627">
    <property type="entry name" value="RNA_pol_sigma70_r2"/>
</dbReference>
<gene>
    <name evidence="6" type="primary">sigH_3</name>
    <name evidence="6" type="ORF">V22_19170</name>
</gene>
<dbReference type="Gene3D" id="1.10.1740.10">
    <property type="match status" value="1"/>
</dbReference>
<evidence type="ECO:0000256" key="4">
    <source>
        <dbReference type="ARBA" id="ARBA00023163"/>
    </source>
</evidence>
<dbReference type="SUPFAM" id="SSF88946">
    <property type="entry name" value="Sigma2 domain of RNA polymerase sigma factors"/>
    <property type="match status" value="1"/>
</dbReference>
<accession>A0A517T8I4</accession>
<organism evidence="6 7">
    <name type="scientific">Calycomorphotria hydatis</name>
    <dbReference type="NCBI Taxonomy" id="2528027"/>
    <lineage>
        <taxon>Bacteria</taxon>
        <taxon>Pseudomonadati</taxon>
        <taxon>Planctomycetota</taxon>
        <taxon>Planctomycetia</taxon>
        <taxon>Planctomycetales</taxon>
        <taxon>Planctomycetaceae</taxon>
        <taxon>Calycomorphotria</taxon>
    </lineage>
</organism>
<dbReference type="Pfam" id="PF04542">
    <property type="entry name" value="Sigma70_r2"/>
    <property type="match status" value="1"/>
</dbReference>
<dbReference type="PANTHER" id="PTHR43133">
    <property type="entry name" value="RNA POLYMERASE ECF-TYPE SIGMA FACTO"/>
    <property type="match status" value="1"/>
</dbReference>
<dbReference type="PANTHER" id="PTHR43133:SF51">
    <property type="entry name" value="RNA POLYMERASE SIGMA FACTOR"/>
    <property type="match status" value="1"/>
</dbReference>
<dbReference type="GO" id="GO:0016987">
    <property type="term" value="F:sigma factor activity"/>
    <property type="evidence" value="ECO:0007669"/>
    <property type="project" value="UniProtKB-KW"/>
</dbReference>
<sequence length="192" mass="22737">MREVVLLKERSWKSLSPAATAVSQQQADFLSYFDEVRTDLRSYVGALVLHTSDADDLFQELSLTLWSKFDEFDQEQSFLNWSRTFAFNAARNYWRKRKRQRRGYIDSEFLKQLSSTYKRQSEYLELRYDFTMQCIGELPPKDQEILRSFHESRVPVAQLAKLFKKPVGTICSQLSRLRERIRRCVEGKLDGQ</sequence>
<dbReference type="InterPro" id="IPR013324">
    <property type="entry name" value="RNA_pol_sigma_r3/r4-like"/>
</dbReference>